<protein>
    <submittedName>
        <fullName evidence="1">Uncharacterized protein</fullName>
    </submittedName>
</protein>
<reference evidence="1 2" key="1">
    <citation type="submission" date="2023-02" db="EMBL/GenBank/DDBJ databases">
        <title>Streptomyces sp. SCA4-21 with antifungal activity against Fusarium oxysporum f. sp. cubense, Streptomyces sp. SCA2-17 with antifungal activity against Fusarium oxysporum f. sp. cubense.</title>
        <authorList>
            <person name="Qi D."/>
        </authorList>
    </citation>
    <scope>NUCLEOTIDE SEQUENCE [LARGE SCALE GENOMIC DNA]</scope>
    <source>
        <strain evidence="1 2">SCA4-21</strain>
    </source>
</reference>
<evidence type="ECO:0000313" key="1">
    <source>
        <dbReference type="EMBL" id="WNE99671.1"/>
    </source>
</evidence>
<organism evidence="1 2">
    <name type="scientific">Streptomyces luomodiensis</name>
    <dbReference type="NCBI Taxonomy" id="3026192"/>
    <lineage>
        <taxon>Bacteria</taxon>
        <taxon>Bacillati</taxon>
        <taxon>Actinomycetota</taxon>
        <taxon>Actinomycetes</taxon>
        <taxon>Kitasatosporales</taxon>
        <taxon>Streptomycetaceae</taxon>
        <taxon>Streptomyces</taxon>
    </lineage>
</organism>
<proteinExistence type="predicted"/>
<name>A0ABY9V4X2_9ACTN</name>
<dbReference type="EMBL" id="CP117522">
    <property type="protein sequence ID" value="WNE99671.1"/>
    <property type="molecule type" value="Genomic_DNA"/>
</dbReference>
<keyword evidence="2" id="KW-1185">Reference proteome</keyword>
<evidence type="ECO:0000313" key="2">
    <source>
        <dbReference type="Proteomes" id="UP001305606"/>
    </source>
</evidence>
<dbReference type="RefSeq" id="WP_311038161.1">
    <property type="nucleotide sequence ID" value="NZ_CP117522.1"/>
</dbReference>
<dbReference type="Proteomes" id="UP001305606">
    <property type="component" value="Chromosome"/>
</dbReference>
<sequence length="104" mass="11834">MARAGHLVGGNAPLHACERCIRHLEHRDQDAALTRDADPTRAEWRGRRWAPGECWLWCQRVDRPTLLLGTVEHADHQVSLYSCNLCIERLEDKVRVALPYVPAG</sequence>
<accession>A0ABY9V4X2</accession>
<gene>
    <name evidence="1" type="ORF">PS467_32250</name>
</gene>